<dbReference type="Gene3D" id="2.40.160.50">
    <property type="entry name" value="membrane protein fhac: a member of the omp85/tpsb transporter family"/>
    <property type="match status" value="1"/>
</dbReference>
<keyword evidence="1" id="KW-1134">Transmembrane beta strand</keyword>
<name>A0ABU3Y4W0_9SPHN</name>
<evidence type="ECO:0000256" key="2">
    <source>
        <dbReference type="ARBA" id="ARBA00022692"/>
    </source>
</evidence>
<comment type="caution">
    <text evidence="8">The sequence shown here is derived from an EMBL/GenBank/DDBJ whole genome shotgun (WGS) entry which is preliminary data.</text>
</comment>
<evidence type="ECO:0000313" key="8">
    <source>
        <dbReference type="EMBL" id="MDV3456233.1"/>
    </source>
</evidence>
<keyword evidence="5" id="KW-0732">Signal</keyword>
<dbReference type="Pfam" id="PF03865">
    <property type="entry name" value="ShlB"/>
    <property type="match status" value="1"/>
</dbReference>
<dbReference type="Gene3D" id="3.10.20.310">
    <property type="entry name" value="membrane protein fhac"/>
    <property type="match status" value="1"/>
</dbReference>
<keyword evidence="3" id="KW-0998">Cell outer membrane</keyword>
<evidence type="ECO:0000313" key="9">
    <source>
        <dbReference type="Proteomes" id="UP001273531"/>
    </source>
</evidence>
<gene>
    <name evidence="8" type="ORF">RZN05_04495</name>
</gene>
<protein>
    <submittedName>
        <fullName evidence="8">ShlB/FhaC/HecB family hemolysin secretion/activation protein</fullName>
    </submittedName>
</protein>
<dbReference type="Pfam" id="PF08479">
    <property type="entry name" value="POTRA_2"/>
    <property type="match status" value="1"/>
</dbReference>
<dbReference type="RefSeq" id="WP_317225427.1">
    <property type="nucleotide sequence ID" value="NZ_JAWJEJ010000001.1"/>
</dbReference>
<dbReference type="InterPro" id="IPR051544">
    <property type="entry name" value="TPS_OM_transporter"/>
</dbReference>
<keyword evidence="2" id="KW-0812">Transmembrane</keyword>
<proteinExistence type="predicted"/>
<reference evidence="8 9" key="1">
    <citation type="submission" date="2023-10" db="EMBL/GenBank/DDBJ databases">
        <title>Sphingomonas sp. HF-S4 16S ribosomal RNA gene Genome sequencing and assembly.</title>
        <authorList>
            <person name="Lee H."/>
        </authorList>
    </citation>
    <scope>NUCLEOTIDE SEQUENCE [LARGE SCALE GENOMIC DNA]</scope>
    <source>
        <strain evidence="8 9">HF-S4</strain>
    </source>
</reference>
<feature type="signal peptide" evidence="5">
    <location>
        <begin position="1"/>
        <end position="25"/>
    </location>
</feature>
<evidence type="ECO:0000256" key="1">
    <source>
        <dbReference type="ARBA" id="ARBA00022452"/>
    </source>
</evidence>
<accession>A0ABU3Y4W0</accession>
<dbReference type="PROSITE" id="PS51257">
    <property type="entry name" value="PROKAR_LIPOPROTEIN"/>
    <property type="match status" value="1"/>
</dbReference>
<keyword evidence="9" id="KW-1185">Reference proteome</keyword>
<evidence type="ECO:0000259" key="6">
    <source>
        <dbReference type="Pfam" id="PF03865"/>
    </source>
</evidence>
<feature type="chain" id="PRO_5045489741" evidence="5">
    <location>
        <begin position="26"/>
        <end position="550"/>
    </location>
</feature>
<feature type="domain" description="Haemolysin activator HlyB C-terminal" evidence="6">
    <location>
        <begin position="206"/>
        <end position="511"/>
    </location>
</feature>
<feature type="domain" description="Polypeptide-transport-associated ShlB-type" evidence="7">
    <location>
        <begin position="74"/>
        <end position="144"/>
    </location>
</feature>
<dbReference type="PANTHER" id="PTHR34597:SF6">
    <property type="entry name" value="BLR6126 PROTEIN"/>
    <property type="match status" value="1"/>
</dbReference>
<evidence type="ECO:0000256" key="3">
    <source>
        <dbReference type="ARBA" id="ARBA00023237"/>
    </source>
</evidence>
<evidence type="ECO:0000256" key="5">
    <source>
        <dbReference type="SAM" id="SignalP"/>
    </source>
</evidence>
<sequence>MQVSRLSLLSFAALLACLFGASAHAQTALDRVQPPVVREERAPDAAAPSKPARIEVDAPPSAAKPTRSVRAGAIVLHGLRALEPGDFADILATRVAQTLSPDALSELASAIAARARDRGFVFASAWIGAQQLRNGVLTVEVEEGRIDEIRFDGPEQAAVRAALTALTNGLPVHIDALERRLLIAGDIDGVRISGTRFLREGGKGVLLVKATVDRIAVRMTLANEGTRPVGPEQLTLQADIAGVFAHNDSISLTWSETPAEFGELHFGRVRYEKRISRSGTELALSASGSVARPGAYLKPYGIRSRSWYVGATALQPLLRRRAASLWFEGELGVRNLSQQRKGTQVRDDRVVAARTTLYGYADVAGGKLRASTIVSQGLGVFGSTLAGDPLASRWDADGTFTTLSGWADWTRDLGDAFSLRLSMISQLSSDPLLISEEIGLGGSGFLRGYDWSERSGDEGVAGLVELRYGLERPLGLVRRAQLYAFADGGKVTNHAAGFGSGSLASAGGGIRTDVTRSFGANLEVAMPLTGARYDTIDETPKINFRLVKSF</sequence>
<dbReference type="EMBL" id="JAWJEJ010000001">
    <property type="protein sequence ID" value="MDV3456233.1"/>
    <property type="molecule type" value="Genomic_DNA"/>
</dbReference>
<evidence type="ECO:0000259" key="7">
    <source>
        <dbReference type="Pfam" id="PF08479"/>
    </source>
</evidence>
<organism evidence="8 9">
    <name type="scientific">Sphingomonas agrestis</name>
    <dbReference type="NCBI Taxonomy" id="3080540"/>
    <lineage>
        <taxon>Bacteria</taxon>
        <taxon>Pseudomonadati</taxon>
        <taxon>Pseudomonadota</taxon>
        <taxon>Alphaproteobacteria</taxon>
        <taxon>Sphingomonadales</taxon>
        <taxon>Sphingomonadaceae</taxon>
        <taxon>Sphingomonas</taxon>
    </lineage>
</organism>
<dbReference type="Proteomes" id="UP001273531">
    <property type="component" value="Unassembled WGS sequence"/>
</dbReference>
<keyword evidence="1" id="KW-0472">Membrane</keyword>
<dbReference type="InterPro" id="IPR013686">
    <property type="entry name" value="Polypept-transport_assoc_ShlB"/>
</dbReference>
<dbReference type="InterPro" id="IPR005565">
    <property type="entry name" value="Hemolysn_activator_HlyB_C"/>
</dbReference>
<dbReference type="PANTHER" id="PTHR34597">
    <property type="entry name" value="SLR1661 PROTEIN"/>
    <property type="match status" value="1"/>
</dbReference>
<evidence type="ECO:0000256" key="4">
    <source>
        <dbReference type="SAM" id="MobiDB-lite"/>
    </source>
</evidence>
<feature type="region of interest" description="Disordered" evidence="4">
    <location>
        <begin position="30"/>
        <end position="64"/>
    </location>
</feature>